<keyword evidence="1" id="KW-0677">Repeat</keyword>
<keyword evidence="4" id="KW-0175">Coiled coil</keyword>
<proteinExistence type="predicted"/>
<sequence>MGLVVAASSAMAQSPAPSVQDSAAKPVPTFEEASALAGKGRLDQALAELDALAKQQPEPAGVERLRGIIFYQRDQLTEAEAAFAKALVQNASDHEAREMRGITLYRLGKPEEAIPLLEATEESASNAANAEPKYVLGLCYTDAKRYDDARRAFAAQFGFAPDSAEAYLVTARLFLRREFAAQAQEFAQKAVEINRGLPRAHELLGEIALAKADLAEAEKQLEMERKLNPLDGDVYDRLGDAYFRSGDYEKARQVLDRAVLLEPNSTGPYILLGEALVRLGQPVQALHYLARAESMDPNNYVTHNALGQAYRAVGDRERATREYEMAVEIQHRGDPKPAQVK</sequence>
<feature type="repeat" description="TPR" evidence="3">
    <location>
        <begin position="300"/>
        <end position="333"/>
    </location>
</feature>
<reference evidence="7" key="1">
    <citation type="journal article" date="2019" name="Int. J. Syst. Evol. Microbiol.">
        <title>The Global Catalogue of Microorganisms (GCM) 10K type strain sequencing project: providing services to taxonomists for standard genome sequencing and annotation.</title>
        <authorList>
            <consortium name="The Broad Institute Genomics Platform"/>
            <consortium name="The Broad Institute Genome Sequencing Center for Infectious Disease"/>
            <person name="Wu L."/>
            <person name="Ma J."/>
        </authorList>
    </citation>
    <scope>NUCLEOTIDE SEQUENCE [LARGE SCALE GENOMIC DNA]</scope>
    <source>
        <strain evidence="7">JCM 4087</strain>
    </source>
</reference>
<evidence type="ECO:0000256" key="4">
    <source>
        <dbReference type="SAM" id="Coils"/>
    </source>
</evidence>
<dbReference type="SUPFAM" id="SSF48452">
    <property type="entry name" value="TPR-like"/>
    <property type="match status" value="2"/>
</dbReference>
<dbReference type="Proteomes" id="UP001596091">
    <property type="component" value="Unassembled WGS sequence"/>
</dbReference>
<dbReference type="Pfam" id="PF13432">
    <property type="entry name" value="TPR_16"/>
    <property type="match status" value="3"/>
</dbReference>
<dbReference type="PROSITE" id="PS50005">
    <property type="entry name" value="TPR"/>
    <property type="match status" value="3"/>
</dbReference>
<gene>
    <name evidence="6" type="ORF">ACFPT7_00715</name>
</gene>
<evidence type="ECO:0000313" key="6">
    <source>
        <dbReference type="EMBL" id="MFC5860807.1"/>
    </source>
</evidence>
<dbReference type="EMBL" id="JBHSPH010000001">
    <property type="protein sequence ID" value="MFC5860807.1"/>
    <property type="molecule type" value="Genomic_DNA"/>
</dbReference>
<keyword evidence="2 3" id="KW-0802">TPR repeat</keyword>
<keyword evidence="7" id="KW-1185">Reference proteome</keyword>
<dbReference type="InterPro" id="IPR019734">
    <property type="entry name" value="TPR_rpt"/>
</dbReference>
<comment type="caution">
    <text evidence="6">The sequence shown here is derived from an EMBL/GenBank/DDBJ whole genome shotgun (WGS) entry which is preliminary data.</text>
</comment>
<dbReference type="Gene3D" id="1.25.40.10">
    <property type="entry name" value="Tetratricopeptide repeat domain"/>
    <property type="match status" value="1"/>
</dbReference>
<evidence type="ECO:0000256" key="3">
    <source>
        <dbReference type="PROSITE-ProRule" id="PRU00339"/>
    </source>
</evidence>
<protein>
    <submittedName>
        <fullName evidence="6">Tetratricopeptide repeat protein</fullName>
    </submittedName>
</protein>
<feature type="coiled-coil region" evidence="4">
    <location>
        <begin position="200"/>
        <end position="227"/>
    </location>
</feature>
<dbReference type="SMART" id="SM00028">
    <property type="entry name" value="TPR"/>
    <property type="match status" value="8"/>
</dbReference>
<dbReference type="PANTHER" id="PTHR12558">
    <property type="entry name" value="CELL DIVISION CYCLE 16,23,27"/>
    <property type="match status" value="1"/>
</dbReference>
<feature type="region of interest" description="Disordered" evidence="5">
    <location>
        <begin position="1"/>
        <end position="26"/>
    </location>
</feature>
<organism evidence="6 7">
    <name type="scientific">Acidicapsa dinghuensis</name>
    <dbReference type="NCBI Taxonomy" id="2218256"/>
    <lineage>
        <taxon>Bacteria</taxon>
        <taxon>Pseudomonadati</taxon>
        <taxon>Acidobacteriota</taxon>
        <taxon>Terriglobia</taxon>
        <taxon>Terriglobales</taxon>
        <taxon>Acidobacteriaceae</taxon>
        <taxon>Acidicapsa</taxon>
    </lineage>
</organism>
<dbReference type="PANTHER" id="PTHR12558:SF13">
    <property type="entry name" value="CELL DIVISION CYCLE PROTEIN 27 HOMOLOG"/>
    <property type="match status" value="1"/>
</dbReference>
<feature type="repeat" description="TPR" evidence="3">
    <location>
        <begin position="232"/>
        <end position="265"/>
    </location>
</feature>
<name>A0ABW1EAI6_9BACT</name>
<evidence type="ECO:0000256" key="2">
    <source>
        <dbReference type="ARBA" id="ARBA00022803"/>
    </source>
</evidence>
<evidence type="ECO:0000256" key="1">
    <source>
        <dbReference type="ARBA" id="ARBA00022737"/>
    </source>
</evidence>
<accession>A0ABW1EAI6</accession>
<feature type="compositionally biased region" description="Low complexity" evidence="5">
    <location>
        <begin position="1"/>
        <end position="20"/>
    </location>
</feature>
<dbReference type="Pfam" id="PF07719">
    <property type="entry name" value="TPR_2"/>
    <property type="match status" value="1"/>
</dbReference>
<dbReference type="InterPro" id="IPR013105">
    <property type="entry name" value="TPR_2"/>
</dbReference>
<evidence type="ECO:0000256" key="5">
    <source>
        <dbReference type="SAM" id="MobiDB-lite"/>
    </source>
</evidence>
<evidence type="ECO:0000313" key="7">
    <source>
        <dbReference type="Proteomes" id="UP001596091"/>
    </source>
</evidence>
<feature type="repeat" description="TPR" evidence="3">
    <location>
        <begin position="266"/>
        <end position="299"/>
    </location>
</feature>
<dbReference type="PROSITE" id="PS50293">
    <property type="entry name" value="TPR_REGION"/>
    <property type="match status" value="1"/>
</dbReference>
<dbReference type="InterPro" id="IPR011990">
    <property type="entry name" value="TPR-like_helical_dom_sf"/>
</dbReference>
<dbReference type="RefSeq" id="WP_263335068.1">
    <property type="nucleotide sequence ID" value="NZ_JAGSYH010000002.1"/>
</dbReference>